<dbReference type="InterPro" id="IPR050482">
    <property type="entry name" value="Sensor_HK_TwoCompSys"/>
</dbReference>
<evidence type="ECO:0000256" key="1">
    <source>
        <dbReference type="ARBA" id="ARBA00000085"/>
    </source>
</evidence>
<dbReference type="EC" id="2.7.13.3" evidence="2"/>
<evidence type="ECO:0000259" key="10">
    <source>
        <dbReference type="Pfam" id="PF07730"/>
    </source>
</evidence>
<dbReference type="SUPFAM" id="SSF55874">
    <property type="entry name" value="ATPase domain of HSP90 chaperone/DNA topoisomerase II/histidine kinase"/>
    <property type="match status" value="1"/>
</dbReference>
<dbReference type="InterPro" id="IPR036890">
    <property type="entry name" value="HATPase_C_sf"/>
</dbReference>
<dbReference type="GO" id="GO:0000155">
    <property type="term" value="F:phosphorelay sensor kinase activity"/>
    <property type="evidence" value="ECO:0007669"/>
    <property type="project" value="InterPro"/>
</dbReference>
<dbReference type="Pfam" id="PF07730">
    <property type="entry name" value="HisKA_3"/>
    <property type="match status" value="1"/>
</dbReference>
<keyword evidence="8" id="KW-0902">Two-component regulatory system</keyword>
<keyword evidence="4" id="KW-0808">Transferase</keyword>
<feature type="transmembrane region" description="Helical" evidence="9">
    <location>
        <begin position="20"/>
        <end position="43"/>
    </location>
</feature>
<dbReference type="GO" id="GO:0005524">
    <property type="term" value="F:ATP binding"/>
    <property type="evidence" value="ECO:0007669"/>
    <property type="project" value="UniProtKB-KW"/>
</dbReference>
<keyword evidence="9" id="KW-0472">Membrane</keyword>
<protein>
    <recommendedName>
        <fullName evidence="2">histidine kinase</fullName>
        <ecNumber evidence="2">2.7.13.3</ecNumber>
    </recommendedName>
</protein>
<accession>A0A6G4V930</accession>
<evidence type="ECO:0000256" key="6">
    <source>
        <dbReference type="ARBA" id="ARBA00022777"/>
    </source>
</evidence>
<evidence type="ECO:0000313" key="11">
    <source>
        <dbReference type="EMBL" id="NGO10481.1"/>
    </source>
</evidence>
<keyword evidence="9" id="KW-1133">Transmembrane helix</keyword>
<evidence type="ECO:0000256" key="8">
    <source>
        <dbReference type="ARBA" id="ARBA00023012"/>
    </source>
</evidence>
<feature type="domain" description="Signal transduction histidine kinase subgroup 3 dimerisation and phosphoacceptor" evidence="10">
    <location>
        <begin position="215"/>
        <end position="279"/>
    </location>
</feature>
<feature type="transmembrane region" description="Helical" evidence="9">
    <location>
        <begin position="55"/>
        <end position="73"/>
    </location>
</feature>
<dbReference type="RefSeq" id="WP_165262500.1">
    <property type="nucleotide sequence ID" value="NZ_JAAKZY010000075.1"/>
</dbReference>
<dbReference type="EMBL" id="JAAKZY010000075">
    <property type="protein sequence ID" value="NGO10481.1"/>
    <property type="molecule type" value="Genomic_DNA"/>
</dbReference>
<keyword evidence="6 11" id="KW-0418">Kinase</keyword>
<comment type="caution">
    <text evidence="11">The sequence shown here is derived from an EMBL/GenBank/DDBJ whole genome shotgun (WGS) entry which is preliminary data.</text>
</comment>
<evidence type="ECO:0000256" key="4">
    <source>
        <dbReference type="ARBA" id="ARBA00022679"/>
    </source>
</evidence>
<dbReference type="Gene3D" id="1.20.5.1930">
    <property type="match status" value="1"/>
</dbReference>
<comment type="catalytic activity">
    <reaction evidence="1">
        <text>ATP + protein L-histidine = ADP + protein N-phospho-L-histidine.</text>
        <dbReference type="EC" id="2.7.13.3"/>
    </reaction>
</comment>
<dbReference type="GO" id="GO:0046983">
    <property type="term" value="F:protein dimerization activity"/>
    <property type="evidence" value="ECO:0007669"/>
    <property type="project" value="InterPro"/>
</dbReference>
<proteinExistence type="predicted"/>
<sequence>MSAFARTLFGRRTRRRWIHLILGGALAMPYVFVGEVIVSFVVGPRDDTGSLFPQLSAFAVGLPLAAITSLFPLTRPMSVAAVRALCGVDGDRLADGPARTGAARGRTAAWFTVHLGFGGIIAGMSLAVPPFAAVLIALPVFAGLRDSRLGLPEVVDHTWVLALSPVAGVACLLALAGCAAGAGTLLARWAPELLGPTPEDRLAAAEARAADLAVRNRLARELHDSVGHALSAVTLQASAARRVLDSDLEFVREALAAIEDTTRRTVGELDAVLGVLRECEGADTSPAPTLADLDGLLRRTRAGGLRITAAAEADPETLPPLVSREAYRIVQEGLSNALKHAGDQVTVSLRIEVTGKELEITLENPLPKAVTSRAAAPRPGGGHGLRGVADRARLLGGTTATGPVDGVWRLHVRLPVERSATIEGPA</sequence>
<organism evidence="11 12">
    <name type="scientific">Streptomyces scabichelini</name>
    <dbReference type="NCBI Taxonomy" id="2711217"/>
    <lineage>
        <taxon>Bacteria</taxon>
        <taxon>Bacillati</taxon>
        <taxon>Actinomycetota</taxon>
        <taxon>Actinomycetes</taxon>
        <taxon>Kitasatosporales</taxon>
        <taxon>Streptomycetaceae</taxon>
        <taxon>Streptomyces</taxon>
    </lineage>
</organism>
<feature type="transmembrane region" description="Helical" evidence="9">
    <location>
        <begin position="162"/>
        <end position="187"/>
    </location>
</feature>
<gene>
    <name evidence="11" type="ORF">G5C60_23540</name>
</gene>
<keyword evidence="5" id="KW-0547">Nucleotide-binding</keyword>
<name>A0A6G4V930_9ACTN</name>
<dbReference type="AlphaFoldDB" id="A0A6G4V930"/>
<evidence type="ECO:0000313" key="12">
    <source>
        <dbReference type="Proteomes" id="UP000472335"/>
    </source>
</evidence>
<evidence type="ECO:0000256" key="2">
    <source>
        <dbReference type="ARBA" id="ARBA00012438"/>
    </source>
</evidence>
<dbReference type="PANTHER" id="PTHR24421">
    <property type="entry name" value="NITRATE/NITRITE SENSOR PROTEIN NARX-RELATED"/>
    <property type="match status" value="1"/>
</dbReference>
<evidence type="ECO:0000256" key="5">
    <source>
        <dbReference type="ARBA" id="ARBA00022741"/>
    </source>
</evidence>
<keyword evidence="12" id="KW-1185">Reference proteome</keyword>
<keyword evidence="9" id="KW-0812">Transmembrane</keyword>
<dbReference type="GO" id="GO:0016020">
    <property type="term" value="C:membrane"/>
    <property type="evidence" value="ECO:0007669"/>
    <property type="project" value="InterPro"/>
</dbReference>
<dbReference type="Gene3D" id="3.30.565.10">
    <property type="entry name" value="Histidine kinase-like ATPase, C-terminal domain"/>
    <property type="match status" value="1"/>
</dbReference>
<dbReference type="InterPro" id="IPR011712">
    <property type="entry name" value="Sig_transdc_His_kin_sub3_dim/P"/>
</dbReference>
<feature type="transmembrane region" description="Helical" evidence="9">
    <location>
        <begin position="109"/>
        <end position="142"/>
    </location>
</feature>
<evidence type="ECO:0000256" key="9">
    <source>
        <dbReference type="SAM" id="Phobius"/>
    </source>
</evidence>
<dbReference type="Proteomes" id="UP000472335">
    <property type="component" value="Unassembled WGS sequence"/>
</dbReference>
<keyword evidence="3" id="KW-0597">Phosphoprotein</keyword>
<evidence type="ECO:0000256" key="7">
    <source>
        <dbReference type="ARBA" id="ARBA00022840"/>
    </source>
</evidence>
<dbReference type="CDD" id="cd16917">
    <property type="entry name" value="HATPase_UhpB-NarQ-NarX-like"/>
    <property type="match status" value="1"/>
</dbReference>
<reference evidence="11 12" key="1">
    <citation type="submission" date="2020-02" db="EMBL/GenBank/DDBJ databases">
        <title>Whole-genome analyses of novel actinobacteria.</title>
        <authorList>
            <person name="Sahin N."/>
            <person name="Gencbay T."/>
        </authorList>
    </citation>
    <scope>NUCLEOTIDE SEQUENCE [LARGE SCALE GENOMIC DNA]</scope>
    <source>
        <strain evidence="11 12">HC44</strain>
    </source>
</reference>
<keyword evidence="7" id="KW-0067">ATP-binding</keyword>
<evidence type="ECO:0000256" key="3">
    <source>
        <dbReference type="ARBA" id="ARBA00022553"/>
    </source>
</evidence>
<dbReference type="PANTHER" id="PTHR24421:SF10">
    <property type="entry name" value="NITRATE_NITRITE SENSOR PROTEIN NARQ"/>
    <property type="match status" value="1"/>
</dbReference>